<feature type="transmembrane region" description="Helical" evidence="5">
    <location>
        <begin position="59"/>
        <end position="76"/>
    </location>
</feature>
<feature type="transmembrane region" description="Helical" evidence="5">
    <location>
        <begin position="88"/>
        <end position="106"/>
    </location>
</feature>
<evidence type="ECO:0000256" key="1">
    <source>
        <dbReference type="ARBA" id="ARBA00004141"/>
    </source>
</evidence>
<organism evidence="7 8">
    <name type="scientific">Faecalibacterium prausnitzii</name>
    <dbReference type="NCBI Taxonomy" id="853"/>
    <lineage>
        <taxon>Bacteria</taxon>
        <taxon>Bacillati</taxon>
        <taxon>Bacillota</taxon>
        <taxon>Clostridia</taxon>
        <taxon>Eubacteriales</taxon>
        <taxon>Oscillospiraceae</taxon>
        <taxon>Faecalibacterium</taxon>
    </lineage>
</organism>
<dbReference type="InterPro" id="IPR007016">
    <property type="entry name" value="O-antigen_ligase-rel_domated"/>
</dbReference>
<feature type="transmembrane region" description="Helical" evidence="5">
    <location>
        <begin position="227"/>
        <end position="246"/>
    </location>
</feature>
<reference evidence="7 8" key="1">
    <citation type="journal article" date="2017" name="Front. Microbiol.">
        <title>New Insights into the Diversity of the Genus Faecalibacterium.</title>
        <authorList>
            <person name="Benevides L."/>
            <person name="Burman S."/>
            <person name="Martin R."/>
            <person name="Robert V."/>
            <person name="Thomas M."/>
            <person name="Miquel S."/>
            <person name="Chain F."/>
            <person name="Sokol H."/>
            <person name="Bermudez-Humaran L.G."/>
            <person name="Morrison M."/>
            <person name="Langella P."/>
            <person name="Azevedo V.A."/>
            <person name="Chatel J.M."/>
            <person name="Soares S."/>
        </authorList>
    </citation>
    <scope>NUCLEOTIDE SEQUENCE [LARGE SCALE GENOMIC DNA]</scope>
    <source>
        <strain evidence="7 8">CNCM I 4575</strain>
    </source>
</reference>
<feature type="transmembrane region" description="Helical" evidence="5">
    <location>
        <begin position="317"/>
        <end position="337"/>
    </location>
</feature>
<gene>
    <name evidence="7" type="ORF">CGS58_05690</name>
</gene>
<feature type="transmembrane region" description="Helical" evidence="5">
    <location>
        <begin position="196"/>
        <end position="215"/>
    </location>
</feature>
<evidence type="ECO:0000313" key="8">
    <source>
        <dbReference type="Proteomes" id="UP000220005"/>
    </source>
</evidence>
<dbReference type="PANTHER" id="PTHR37422:SF13">
    <property type="entry name" value="LIPOPOLYSACCHARIDE BIOSYNTHESIS PROTEIN PA4999-RELATED"/>
    <property type="match status" value="1"/>
</dbReference>
<dbReference type="AlphaFoldDB" id="A0A2A7AR25"/>
<dbReference type="InterPro" id="IPR051533">
    <property type="entry name" value="WaaL-like"/>
</dbReference>
<accession>A0A2A7AR25</accession>
<evidence type="ECO:0000256" key="3">
    <source>
        <dbReference type="ARBA" id="ARBA00022989"/>
    </source>
</evidence>
<dbReference type="PANTHER" id="PTHR37422">
    <property type="entry name" value="TEICHURONIC ACID BIOSYNTHESIS PROTEIN TUAE"/>
    <property type="match status" value="1"/>
</dbReference>
<evidence type="ECO:0000256" key="5">
    <source>
        <dbReference type="SAM" id="Phobius"/>
    </source>
</evidence>
<evidence type="ECO:0000313" key="7">
    <source>
        <dbReference type="EMBL" id="PDX81570.1"/>
    </source>
</evidence>
<keyword evidence="3 5" id="KW-1133">Transmembrane helix</keyword>
<evidence type="ECO:0000259" key="6">
    <source>
        <dbReference type="Pfam" id="PF04932"/>
    </source>
</evidence>
<evidence type="ECO:0000256" key="4">
    <source>
        <dbReference type="ARBA" id="ARBA00023136"/>
    </source>
</evidence>
<dbReference type="RefSeq" id="WP_097839249.1">
    <property type="nucleotide sequence ID" value="NZ_NMTY01000012.1"/>
</dbReference>
<feature type="transmembrane region" description="Helical" evidence="5">
    <location>
        <begin position="118"/>
        <end position="140"/>
    </location>
</feature>
<feature type="domain" description="O-antigen ligase-related" evidence="6">
    <location>
        <begin position="192"/>
        <end position="329"/>
    </location>
</feature>
<sequence length="403" mass="44919">MEKLRRDHGWEKGLLTALFLLACFQNLTLASIGSGASLKWVHVFSLVFLPFLCRKKELRVNRPVLLYVAYAAAVSLLHRSEFGVNSLLLNYIFGLYLVVLCANFGADLSEDDWLDIVSGAASILMIVILIKNLICYQGFLDYLRTEGMAHPWGVKMIIGGGSNIESSWLGLLAFFFCRSRWKWLYAGANLMLSFLYGSRAGMLIAAAAILWLLLPQFKRLKERKVRITVLVLCAALVAALWGSGLLESLVLRSLNRFLHGMEDAGNAGRVRMWTYALETSKAYPFGCGVGNCMKALSGVAGFAYGEDNIHNVYLQNLIDCGWLGGAAYLALVVRFFWMEKKKLLHDPFVAALFTYCGASLLQFRGGDTLAFLLLGMYLAYRDADNKKENWVVKIPLGKGKETL</sequence>
<feature type="transmembrane region" description="Helical" evidence="5">
    <location>
        <begin position="152"/>
        <end position="176"/>
    </location>
</feature>
<evidence type="ECO:0000256" key="2">
    <source>
        <dbReference type="ARBA" id="ARBA00022692"/>
    </source>
</evidence>
<dbReference type="EMBL" id="NMTY01000012">
    <property type="protein sequence ID" value="PDX81570.1"/>
    <property type="molecule type" value="Genomic_DNA"/>
</dbReference>
<feature type="transmembrane region" description="Helical" evidence="5">
    <location>
        <begin position="349"/>
        <end position="380"/>
    </location>
</feature>
<comment type="caution">
    <text evidence="7">The sequence shown here is derived from an EMBL/GenBank/DDBJ whole genome shotgun (WGS) entry which is preliminary data.</text>
</comment>
<keyword evidence="4 5" id="KW-0472">Membrane</keyword>
<dbReference type="PROSITE" id="PS51257">
    <property type="entry name" value="PROKAR_LIPOPROTEIN"/>
    <property type="match status" value="1"/>
</dbReference>
<keyword evidence="2 5" id="KW-0812">Transmembrane</keyword>
<name>A0A2A7AR25_9FIRM</name>
<comment type="subcellular location">
    <subcellularLocation>
        <location evidence="1">Membrane</location>
        <topology evidence="1">Multi-pass membrane protein</topology>
    </subcellularLocation>
</comment>
<feature type="transmembrane region" description="Helical" evidence="5">
    <location>
        <begin position="282"/>
        <end position="305"/>
    </location>
</feature>
<proteinExistence type="predicted"/>
<protein>
    <recommendedName>
        <fullName evidence="6">O-antigen ligase-related domain-containing protein</fullName>
    </recommendedName>
</protein>
<dbReference type="Pfam" id="PF04932">
    <property type="entry name" value="Wzy_C"/>
    <property type="match status" value="1"/>
</dbReference>
<dbReference type="GO" id="GO:0016020">
    <property type="term" value="C:membrane"/>
    <property type="evidence" value="ECO:0007669"/>
    <property type="project" value="UniProtKB-SubCell"/>
</dbReference>
<dbReference type="Proteomes" id="UP000220005">
    <property type="component" value="Unassembled WGS sequence"/>
</dbReference>